<accession>A0A0F9I8Q0</accession>
<dbReference type="SMART" id="SM00797">
    <property type="entry name" value="AHS2"/>
    <property type="match status" value="1"/>
</dbReference>
<dbReference type="PANTHER" id="PTHR43309">
    <property type="entry name" value="5-OXOPROLINASE SUBUNIT C"/>
    <property type="match status" value="1"/>
</dbReference>
<dbReference type="Pfam" id="PF02626">
    <property type="entry name" value="CT_A_B"/>
    <property type="match status" value="1"/>
</dbReference>
<dbReference type="GO" id="GO:0016787">
    <property type="term" value="F:hydrolase activity"/>
    <property type="evidence" value="ECO:0007669"/>
    <property type="project" value="UniProtKB-KW"/>
</dbReference>
<gene>
    <name evidence="5" type="ORF">LCGC14_1690180</name>
</gene>
<dbReference type="AlphaFoldDB" id="A0A0F9I8Q0"/>
<dbReference type="Gene3D" id="2.40.100.10">
    <property type="entry name" value="Cyclophilin-like"/>
    <property type="match status" value="1"/>
</dbReference>
<dbReference type="SUPFAM" id="SSF50891">
    <property type="entry name" value="Cyclophilin-like"/>
    <property type="match status" value="1"/>
</dbReference>
<dbReference type="InterPro" id="IPR003778">
    <property type="entry name" value="CT_A_B"/>
</dbReference>
<dbReference type="PANTHER" id="PTHR43309:SF3">
    <property type="entry name" value="5-OXOPROLINASE SUBUNIT C"/>
    <property type="match status" value="1"/>
</dbReference>
<evidence type="ECO:0000313" key="5">
    <source>
        <dbReference type="EMBL" id="KKM16009.1"/>
    </source>
</evidence>
<evidence type="ECO:0000259" key="4">
    <source>
        <dbReference type="SMART" id="SM00797"/>
    </source>
</evidence>
<dbReference type="NCBIfam" id="TIGR00724">
    <property type="entry name" value="urea_amlyse_rel"/>
    <property type="match status" value="1"/>
</dbReference>
<dbReference type="EMBL" id="LAZR01014773">
    <property type="protein sequence ID" value="KKM16009.1"/>
    <property type="molecule type" value="Genomic_DNA"/>
</dbReference>
<protein>
    <recommendedName>
        <fullName evidence="4">Carboxyltransferase domain-containing protein</fullName>
    </recommendedName>
</protein>
<dbReference type="GO" id="GO:0005524">
    <property type="term" value="F:ATP binding"/>
    <property type="evidence" value="ECO:0007669"/>
    <property type="project" value="UniProtKB-KW"/>
</dbReference>
<keyword evidence="1" id="KW-0547">Nucleotide-binding</keyword>
<dbReference type="InterPro" id="IPR029000">
    <property type="entry name" value="Cyclophilin-like_dom_sf"/>
</dbReference>
<evidence type="ECO:0000256" key="2">
    <source>
        <dbReference type="ARBA" id="ARBA00022801"/>
    </source>
</evidence>
<organism evidence="5">
    <name type="scientific">marine sediment metagenome</name>
    <dbReference type="NCBI Taxonomy" id="412755"/>
    <lineage>
        <taxon>unclassified sequences</taxon>
        <taxon>metagenomes</taxon>
        <taxon>ecological metagenomes</taxon>
    </lineage>
</organism>
<evidence type="ECO:0000256" key="1">
    <source>
        <dbReference type="ARBA" id="ARBA00022741"/>
    </source>
</evidence>
<evidence type="ECO:0000256" key="3">
    <source>
        <dbReference type="ARBA" id="ARBA00022840"/>
    </source>
</evidence>
<dbReference type="InterPro" id="IPR052708">
    <property type="entry name" value="PxpC"/>
</dbReference>
<comment type="caution">
    <text evidence="5">The sequence shown here is derived from an EMBL/GenBank/DDBJ whole genome shotgun (WGS) entry which is preliminary data.</text>
</comment>
<name>A0A0F9I8Q0_9ZZZZ</name>
<keyword evidence="3" id="KW-0067">ATP-binding</keyword>
<sequence length="309" mass="33231">MITVLKPGLLMTIQDKGRTGFRHLGVAQSGAIDSYAMTIANRLLDNDDNDAVIEITLGLAQLQFNCDSSIALIGTDMQAKLDDTPIYPGWTYTVKQGQTLTFATARNGFRAYLAVKGGINCERVMNSRATDLAAGFGGTTGAALKENDTIPITPYSKSWPKLGAISPPKRSLIRLHPSIHTQLLSQSTRDEFCAKSWQATPQSNRMGVRLQAHTNQLAHSHSLPSLAVSPGSIQLPPNGEPIVLLNDGQTTGGYPLLGTVISADLYHFAQLKPGDSINFCYVDLATANAAQAKLNAHLQQLAIALKNKH</sequence>
<proteinExistence type="predicted"/>
<feature type="domain" description="Carboxyltransferase" evidence="4">
    <location>
        <begin position="23"/>
        <end position="297"/>
    </location>
</feature>
<reference evidence="5" key="1">
    <citation type="journal article" date="2015" name="Nature">
        <title>Complex archaea that bridge the gap between prokaryotes and eukaryotes.</title>
        <authorList>
            <person name="Spang A."/>
            <person name="Saw J.H."/>
            <person name="Jorgensen S.L."/>
            <person name="Zaremba-Niedzwiedzka K."/>
            <person name="Martijn J."/>
            <person name="Lind A.E."/>
            <person name="van Eijk R."/>
            <person name="Schleper C."/>
            <person name="Guy L."/>
            <person name="Ettema T.J."/>
        </authorList>
    </citation>
    <scope>NUCLEOTIDE SEQUENCE</scope>
</reference>
<keyword evidence="2" id="KW-0378">Hydrolase</keyword>